<organism evidence="11 12">
    <name type="scientific">Bradyrhizobium quebecense</name>
    <dbReference type="NCBI Taxonomy" id="2748629"/>
    <lineage>
        <taxon>Bacteria</taxon>
        <taxon>Pseudomonadati</taxon>
        <taxon>Pseudomonadota</taxon>
        <taxon>Alphaproteobacteria</taxon>
        <taxon>Hyphomicrobiales</taxon>
        <taxon>Nitrobacteraceae</taxon>
        <taxon>Bradyrhizobium</taxon>
    </lineage>
</organism>
<dbReference type="InterPro" id="IPR006153">
    <property type="entry name" value="Cation/H_exchanger_TM"/>
</dbReference>
<keyword evidence="6 9" id="KW-1133">Transmembrane helix</keyword>
<evidence type="ECO:0000256" key="5">
    <source>
        <dbReference type="ARBA" id="ARBA00022692"/>
    </source>
</evidence>
<dbReference type="PANTHER" id="PTHR32507:SF7">
    <property type="entry name" value="K(+)_H(+) ANTIPORTER NHAP2"/>
    <property type="match status" value="1"/>
</dbReference>
<gene>
    <name evidence="11" type="ORF">J4P68_16050</name>
</gene>
<evidence type="ECO:0000256" key="3">
    <source>
        <dbReference type="ARBA" id="ARBA00022449"/>
    </source>
</evidence>
<feature type="transmembrane region" description="Helical" evidence="9">
    <location>
        <begin position="89"/>
        <end position="112"/>
    </location>
</feature>
<evidence type="ECO:0000256" key="8">
    <source>
        <dbReference type="ARBA" id="ARBA00023136"/>
    </source>
</evidence>
<dbReference type="NCBIfam" id="NF003716">
    <property type="entry name" value="PRK05326.1-3"/>
    <property type="match status" value="1"/>
</dbReference>
<reference evidence="11" key="1">
    <citation type="journal article" date="2021" name="Int. J. Syst. Evol. Microbiol.">
        <title>Bradyrhizobium septentrionale sp. nov. (sv. septentrionale) and Bradyrhizobium quebecense sp. nov. (sv. septentrionale) associated with legumes native to Canada possess rearranged symbiosis genes and numerous insertion sequences.</title>
        <authorList>
            <person name="Bromfield E.S.P."/>
            <person name="Cloutier S."/>
        </authorList>
    </citation>
    <scope>NUCLEOTIDE SEQUENCE</scope>
    <source>
        <strain evidence="11">12S5</strain>
    </source>
</reference>
<feature type="domain" description="Transporter-associated" evidence="10">
    <location>
        <begin position="490"/>
        <end position="569"/>
    </location>
</feature>
<evidence type="ECO:0000256" key="2">
    <source>
        <dbReference type="ARBA" id="ARBA00022448"/>
    </source>
</evidence>
<feature type="transmembrane region" description="Helical" evidence="9">
    <location>
        <begin position="363"/>
        <end position="385"/>
    </location>
</feature>
<evidence type="ECO:0000256" key="4">
    <source>
        <dbReference type="ARBA" id="ARBA00022475"/>
    </source>
</evidence>
<evidence type="ECO:0000256" key="6">
    <source>
        <dbReference type="ARBA" id="ARBA00022989"/>
    </source>
</evidence>
<feature type="transmembrane region" description="Helical" evidence="9">
    <location>
        <begin position="31"/>
        <end position="47"/>
    </location>
</feature>
<feature type="transmembrane region" description="Helical" evidence="9">
    <location>
        <begin position="124"/>
        <end position="142"/>
    </location>
</feature>
<feature type="transmembrane region" description="Helical" evidence="9">
    <location>
        <begin position="197"/>
        <end position="220"/>
    </location>
</feature>
<comment type="subcellular location">
    <subcellularLocation>
        <location evidence="1">Cell membrane</location>
        <topology evidence="1">Multi-pass membrane protein</topology>
    </subcellularLocation>
</comment>
<dbReference type="EMBL" id="JAGEPA010000001">
    <property type="protein sequence ID" value="MBO1430947.1"/>
    <property type="molecule type" value="Genomic_DNA"/>
</dbReference>
<feature type="transmembrane region" description="Helical" evidence="9">
    <location>
        <begin position="304"/>
        <end position="324"/>
    </location>
</feature>
<evidence type="ECO:0000313" key="12">
    <source>
        <dbReference type="Proteomes" id="UP000692816"/>
    </source>
</evidence>
<dbReference type="InterPro" id="IPR036318">
    <property type="entry name" value="FAD-bd_PCMH-like_sf"/>
</dbReference>
<accession>A0ABS3MHK5</accession>
<dbReference type="SUPFAM" id="SSF56176">
    <property type="entry name" value="FAD-binding/transporter-associated domain-like"/>
    <property type="match status" value="1"/>
</dbReference>
<feature type="transmembrane region" description="Helical" evidence="9">
    <location>
        <begin position="336"/>
        <end position="357"/>
    </location>
</feature>
<keyword evidence="12" id="KW-1185">Reference proteome</keyword>
<feature type="transmembrane region" description="Helical" evidence="9">
    <location>
        <begin position="270"/>
        <end position="292"/>
    </location>
</feature>
<dbReference type="PANTHER" id="PTHR32507">
    <property type="entry name" value="NA(+)/H(+) ANTIPORTER 1"/>
    <property type="match status" value="1"/>
</dbReference>
<dbReference type="RefSeq" id="WP_207833626.1">
    <property type="nucleotide sequence ID" value="NZ_CP088282.1"/>
</dbReference>
<feature type="transmembrane region" description="Helical" evidence="9">
    <location>
        <begin position="59"/>
        <end position="77"/>
    </location>
</feature>
<keyword evidence="8 9" id="KW-0472">Membrane</keyword>
<keyword evidence="2" id="KW-0813">Transport</keyword>
<dbReference type="SMART" id="SM01091">
    <property type="entry name" value="CorC_HlyC"/>
    <property type="match status" value="1"/>
</dbReference>
<keyword evidence="5 9" id="KW-0812">Transmembrane</keyword>
<keyword evidence="7" id="KW-0406">Ion transport</keyword>
<dbReference type="Pfam" id="PF00999">
    <property type="entry name" value="Na_H_Exchanger"/>
    <property type="match status" value="1"/>
</dbReference>
<comment type="caution">
    <text evidence="11">The sequence shown here is derived from an EMBL/GenBank/DDBJ whole genome shotgun (WGS) entry which is preliminary data.</text>
</comment>
<evidence type="ECO:0000256" key="1">
    <source>
        <dbReference type="ARBA" id="ARBA00004651"/>
    </source>
</evidence>
<evidence type="ECO:0000256" key="9">
    <source>
        <dbReference type="SAM" id="Phobius"/>
    </source>
</evidence>
<protein>
    <submittedName>
        <fullName evidence="11">Potassium/proton antiporter</fullName>
    </submittedName>
</protein>
<dbReference type="InterPro" id="IPR038770">
    <property type="entry name" value="Na+/solute_symporter_sf"/>
</dbReference>
<sequence length="597" mass="63990">MASLDSVSIAILLGAVLVMAGILSSLLALRFGAPLLLVFLLVGMLAGDSGPGRLQFDDVRTTYLVGSVALALILFDGGLKTRFASIRTVLAPSMMLATAGVLLTALITAPVARYVLDLNWTESLLVGAVVASTDAAAVFLLVHTQGLRLRPRVGATLEAESGTNDPFAIFLTLMLVEFISVGQSSASHIALEFIQEAVLGAIIGVIGGRLVVIALNRVALPQGLHAPFVTTAALVIFGGSQIVHASGFLAVYLAGIIIGNRPTRAHNSVVTFLDAATWLAQIVMFVLLGLLVSPHRLLSSAGGAVLVAFALMLVARPLAVLICLAPFKFNWREKIFIAWTGLRGAVAIFLASIPMLVGLSKAYLYFDVAFVVVIISLLLQGWTLAPAARRLHVALPRAERGPRRVELDLPGQLEQQLVGYPVRPKSLYFRRGLIPSWSKPTLVIRDERILTPVEADPVAPGDYIYLLAPPERAEALDRFFVDMAPSSAPDPHLLGDFMVSGEHTLGELAEIYGVKVDEHQTKLTLADYFDINLDRAPKEGAELALDEIVLVARSISGGRVNVVGLRLPEEDEEVAPQTRMQTVRRKLADIWASVAGV</sequence>
<keyword evidence="3" id="KW-0050">Antiport</keyword>
<evidence type="ECO:0000313" key="11">
    <source>
        <dbReference type="EMBL" id="MBO1430947.1"/>
    </source>
</evidence>
<proteinExistence type="predicted"/>
<name>A0ABS3MHK5_9BRAD</name>
<dbReference type="NCBIfam" id="NF003715">
    <property type="entry name" value="PRK05326.1-2"/>
    <property type="match status" value="1"/>
</dbReference>
<dbReference type="Proteomes" id="UP000692816">
    <property type="component" value="Unassembled WGS sequence"/>
</dbReference>
<dbReference type="Gene3D" id="1.20.1530.20">
    <property type="match status" value="1"/>
</dbReference>
<dbReference type="InterPro" id="IPR005170">
    <property type="entry name" value="Transptr-assoc_dom"/>
</dbReference>
<feature type="transmembrane region" description="Helical" evidence="9">
    <location>
        <begin position="232"/>
        <end position="258"/>
    </location>
</feature>
<evidence type="ECO:0000259" key="10">
    <source>
        <dbReference type="SMART" id="SM01091"/>
    </source>
</evidence>
<keyword evidence="4" id="KW-1003">Cell membrane</keyword>
<dbReference type="NCBIfam" id="NF003714">
    <property type="entry name" value="PRK05326.1-1"/>
    <property type="match status" value="1"/>
</dbReference>
<dbReference type="Pfam" id="PF03471">
    <property type="entry name" value="CorC_HlyC"/>
    <property type="match status" value="1"/>
</dbReference>
<feature type="transmembrane region" description="Helical" evidence="9">
    <location>
        <begin position="6"/>
        <end position="24"/>
    </location>
</feature>
<evidence type="ECO:0000256" key="7">
    <source>
        <dbReference type="ARBA" id="ARBA00023065"/>
    </source>
</evidence>